<feature type="domain" description="GDS1 winged helix" evidence="2">
    <location>
        <begin position="195"/>
        <end position="247"/>
    </location>
</feature>
<reference evidence="3 4" key="1">
    <citation type="journal article" date="2017" name="G3 (Bethesda)">
        <title>First Draft Genome Sequence of the Pathogenic Fungus Lomentospora prolificans (Formerly Scedosporium prolificans).</title>
        <authorList>
            <person name="Luo R."/>
            <person name="Zimin A."/>
            <person name="Workman R."/>
            <person name="Fan Y."/>
            <person name="Pertea G."/>
            <person name="Grossman N."/>
            <person name="Wear M.P."/>
            <person name="Jia B."/>
            <person name="Miller H."/>
            <person name="Casadevall A."/>
            <person name="Timp W."/>
            <person name="Zhang S.X."/>
            <person name="Salzberg S.L."/>
        </authorList>
    </citation>
    <scope>NUCLEOTIDE SEQUENCE [LARGE SCALE GENOMIC DNA]</scope>
    <source>
        <strain evidence="3 4">JHH-5317</strain>
    </source>
</reference>
<feature type="region of interest" description="Disordered" evidence="1">
    <location>
        <begin position="295"/>
        <end position="369"/>
    </location>
</feature>
<dbReference type="Pfam" id="PF25318">
    <property type="entry name" value="WHD_GDS1"/>
    <property type="match status" value="2"/>
</dbReference>
<dbReference type="STRING" id="41688.A0A2N3N5Z6"/>
<evidence type="ECO:0000259" key="2">
    <source>
        <dbReference type="Pfam" id="PF25318"/>
    </source>
</evidence>
<sequence>MPYNTRRKSLSLPSLGIHVPVTHAARAAAAAAAAASSRASSTSASTPTPSATPSQSESSPSPSEYLQTKRLKRAHNDDSISSASAHPATRTKYEHTPPPSPEATPSPSPSPSRDTTATDGTRRSKAAKRDSSQIINDEIVEAVVAQLQATGNRPHLVKELAAVLAQRLTVVQQYVVPLDNGPRPTQSPSHHNYVFSANPCAIISSRLASFLKRTCWSETSPCPLAKELEAVHPRRTYFFLTTSPRQPFPTQPLLFTLPKPATTSPSISGDELTLDPADDSDDDVVIDDTEIISDSIARRAMSPSPEVDLSSPEFDDMDEDLDSQATSLGSSRASLIIDRERRSRGASPPLERDEREFTQTANGLQKRKMTKETVTIIDDPNDPALGLDSETSKFDSLFHDHRFGSASWASMAMVVSPTMKPSPFASNFKKDGEENWVKIGRLLDWDQTPETMELEELDGLLDAY</sequence>
<feature type="compositionally biased region" description="Pro residues" evidence="1">
    <location>
        <begin position="96"/>
        <end position="110"/>
    </location>
</feature>
<dbReference type="EMBL" id="NLAX01000701">
    <property type="protein sequence ID" value="PKS07837.1"/>
    <property type="molecule type" value="Genomic_DNA"/>
</dbReference>
<feature type="compositionally biased region" description="Low complexity" evidence="1">
    <location>
        <begin position="25"/>
        <end position="63"/>
    </location>
</feature>
<feature type="compositionally biased region" description="Acidic residues" evidence="1">
    <location>
        <begin position="313"/>
        <end position="322"/>
    </location>
</feature>
<feature type="region of interest" description="Disordered" evidence="1">
    <location>
        <begin position="250"/>
        <end position="283"/>
    </location>
</feature>
<evidence type="ECO:0000313" key="3">
    <source>
        <dbReference type="EMBL" id="PKS07837.1"/>
    </source>
</evidence>
<gene>
    <name evidence="3" type="ORF">jhhlp_006445</name>
</gene>
<feature type="region of interest" description="Disordered" evidence="1">
    <location>
        <begin position="25"/>
        <end position="131"/>
    </location>
</feature>
<dbReference type="Proteomes" id="UP000233524">
    <property type="component" value="Unassembled WGS sequence"/>
</dbReference>
<dbReference type="VEuPathDB" id="FungiDB:jhhlp_006445"/>
<dbReference type="AlphaFoldDB" id="A0A2N3N5Z6"/>
<proteinExistence type="predicted"/>
<dbReference type="InParanoid" id="A0A2N3N5Z6"/>
<protein>
    <recommendedName>
        <fullName evidence="2">GDS1 winged helix domain-containing protein</fullName>
    </recommendedName>
</protein>
<dbReference type="InterPro" id="IPR057511">
    <property type="entry name" value="WH_GDS1"/>
</dbReference>
<feature type="compositionally biased region" description="Acidic residues" evidence="1">
    <location>
        <begin position="272"/>
        <end position="283"/>
    </location>
</feature>
<name>A0A2N3N5Z6_9PEZI</name>
<accession>A0A2N3N5Z6</accession>
<evidence type="ECO:0000313" key="4">
    <source>
        <dbReference type="Proteomes" id="UP000233524"/>
    </source>
</evidence>
<comment type="caution">
    <text evidence="3">The sequence shown here is derived from an EMBL/GenBank/DDBJ whole genome shotgun (WGS) entry which is preliminary data.</text>
</comment>
<organism evidence="3 4">
    <name type="scientific">Lomentospora prolificans</name>
    <dbReference type="NCBI Taxonomy" id="41688"/>
    <lineage>
        <taxon>Eukaryota</taxon>
        <taxon>Fungi</taxon>
        <taxon>Dikarya</taxon>
        <taxon>Ascomycota</taxon>
        <taxon>Pezizomycotina</taxon>
        <taxon>Sordariomycetes</taxon>
        <taxon>Hypocreomycetidae</taxon>
        <taxon>Microascales</taxon>
        <taxon>Microascaceae</taxon>
        <taxon>Lomentospora</taxon>
    </lineage>
</organism>
<feature type="domain" description="GDS1 winged helix" evidence="2">
    <location>
        <begin position="133"/>
        <end position="173"/>
    </location>
</feature>
<feature type="compositionally biased region" description="Polar residues" evidence="1">
    <location>
        <begin position="323"/>
        <end position="333"/>
    </location>
</feature>
<evidence type="ECO:0000256" key="1">
    <source>
        <dbReference type="SAM" id="MobiDB-lite"/>
    </source>
</evidence>
<keyword evidence="4" id="KW-1185">Reference proteome</keyword>
<dbReference type="OrthoDB" id="4150221at2759"/>